<keyword evidence="1 2" id="KW-0732">Signal</keyword>
<feature type="signal peptide" evidence="2">
    <location>
        <begin position="1"/>
        <end position="20"/>
    </location>
</feature>
<dbReference type="PANTHER" id="PTHR35936">
    <property type="entry name" value="MEMBRANE-BOUND LYTIC MUREIN TRANSGLYCOSYLASE F"/>
    <property type="match status" value="1"/>
</dbReference>
<feature type="domain" description="Solute-binding protein family 3/N-terminal" evidence="3">
    <location>
        <begin position="22"/>
        <end position="240"/>
    </location>
</feature>
<name>A0ABT6DH39_9BACT</name>
<evidence type="ECO:0000256" key="1">
    <source>
        <dbReference type="ARBA" id="ARBA00022729"/>
    </source>
</evidence>
<feature type="chain" id="PRO_5046351194" evidence="2">
    <location>
        <begin position="21"/>
        <end position="240"/>
    </location>
</feature>
<dbReference type="SMART" id="SM00062">
    <property type="entry name" value="PBPb"/>
    <property type="match status" value="1"/>
</dbReference>
<gene>
    <name evidence="4" type="ORF">NWE73_05430</name>
</gene>
<protein>
    <submittedName>
        <fullName evidence="4">Transporter substrate-binding domain-containing protein</fullName>
    </submittedName>
</protein>
<dbReference type="SUPFAM" id="SSF53850">
    <property type="entry name" value="Periplasmic binding protein-like II"/>
    <property type="match status" value="1"/>
</dbReference>
<evidence type="ECO:0000259" key="3">
    <source>
        <dbReference type="SMART" id="SM00062"/>
    </source>
</evidence>
<dbReference type="RefSeq" id="WP_277577262.1">
    <property type="nucleotide sequence ID" value="NZ_JANRMI010000001.1"/>
</dbReference>
<dbReference type="Gene3D" id="3.40.190.10">
    <property type="entry name" value="Periplasmic binding protein-like II"/>
    <property type="match status" value="2"/>
</dbReference>
<dbReference type="EMBL" id="JANRMI010000001">
    <property type="protein sequence ID" value="MDG0815792.1"/>
    <property type="molecule type" value="Genomic_DNA"/>
</dbReference>
<accession>A0ABT6DH39</accession>
<keyword evidence="5" id="KW-1185">Reference proteome</keyword>
<dbReference type="PANTHER" id="PTHR35936:SF6">
    <property type="entry name" value="AMINO ACID ABC TRANSPORTER SUBSTRATE-BINDING PAAT FAMILY PROTEIN"/>
    <property type="match status" value="1"/>
</dbReference>
<organism evidence="4 5">
    <name type="scientific">Bdellovibrio svalbardensis</name>
    <dbReference type="NCBI Taxonomy" id="2972972"/>
    <lineage>
        <taxon>Bacteria</taxon>
        <taxon>Pseudomonadati</taxon>
        <taxon>Bdellovibrionota</taxon>
        <taxon>Bdellovibrionia</taxon>
        <taxon>Bdellovibrionales</taxon>
        <taxon>Pseudobdellovibrionaceae</taxon>
        <taxon>Bdellovibrio</taxon>
    </lineage>
</organism>
<dbReference type="Pfam" id="PF00497">
    <property type="entry name" value="SBP_bac_3"/>
    <property type="match status" value="1"/>
</dbReference>
<proteinExistence type="predicted"/>
<sequence length="240" mass="27634">MFKVCSTAILTFLIGMSAKAAPIKTAIGENMSPPWYFADKKNEDGIIPDYLHAIEKKLNQKIEILILPKFRIREYYEKDLIDFNCYTTPTWAGTSSEKFQWSHALFVVNNMIVSNTGPVKSLKAIEGARVGTVLRYNYPTVQSKFDSKELIRDDATNEEANLLKLESDRYQYALVDNHHLAYYLRNHPKSKINRAGFVVEEIAVRCWVRKGSELKLKDLNKAIDQIKSDGTLDKIFQKYR</sequence>
<reference evidence="4" key="1">
    <citation type="submission" date="2022-08" db="EMBL/GenBank/DDBJ databases">
        <title>Novel Bdellovibrio Species Isolated from Svalbard: Designation Bdellovibrio svalbardensis.</title>
        <authorList>
            <person name="Mitchell R.J."/>
            <person name="Choi S.Y."/>
        </authorList>
    </citation>
    <scope>NUCLEOTIDE SEQUENCE</scope>
    <source>
        <strain evidence="4">PAP01</strain>
    </source>
</reference>
<evidence type="ECO:0000313" key="5">
    <source>
        <dbReference type="Proteomes" id="UP001152321"/>
    </source>
</evidence>
<dbReference type="Proteomes" id="UP001152321">
    <property type="component" value="Unassembled WGS sequence"/>
</dbReference>
<dbReference type="InterPro" id="IPR001638">
    <property type="entry name" value="Solute-binding_3/MltF_N"/>
</dbReference>
<evidence type="ECO:0000313" key="4">
    <source>
        <dbReference type="EMBL" id="MDG0815792.1"/>
    </source>
</evidence>
<evidence type="ECO:0000256" key="2">
    <source>
        <dbReference type="SAM" id="SignalP"/>
    </source>
</evidence>
<comment type="caution">
    <text evidence="4">The sequence shown here is derived from an EMBL/GenBank/DDBJ whole genome shotgun (WGS) entry which is preliminary data.</text>
</comment>